<dbReference type="EMBL" id="CP001843">
    <property type="protein sequence ID" value="AEF83696.1"/>
    <property type="molecule type" value="Genomic_DNA"/>
</dbReference>
<dbReference type="HOGENOM" id="CLU_3031146_0_0_12"/>
<reference evidence="2" key="1">
    <citation type="submission" date="2009-12" db="EMBL/GenBank/DDBJ databases">
        <title>Complete sequence of Treponema primitia strain ZAS-2.</title>
        <authorList>
            <person name="Tetu S.G."/>
            <person name="Matson E."/>
            <person name="Ren Q."/>
            <person name="Seshadri R."/>
            <person name="Elbourne L."/>
            <person name="Hassan K.A."/>
            <person name="Durkin A."/>
            <person name="Radune D."/>
            <person name="Mohamoud Y."/>
            <person name="Shay R."/>
            <person name="Jin S."/>
            <person name="Zhang X."/>
            <person name="Lucey K."/>
            <person name="Ballor N.R."/>
            <person name="Ottesen E."/>
            <person name="Rosenthal R."/>
            <person name="Allen A."/>
            <person name="Leadbetter J.R."/>
            <person name="Paulsen I.T."/>
        </authorList>
    </citation>
    <scope>NUCLEOTIDE SEQUENCE [LARGE SCALE GENOMIC DNA]</scope>
    <source>
        <strain evidence="2">ATCC BAA-887 / DSM 12427 / ZAS-2</strain>
    </source>
</reference>
<accession>F5YHN5</accession>
<organism evidence="1 2">
    <name type="scientific">Treponema primitia (strain ATCC BAA-887 / DSM 12427 / ZAS-2)</name>
    <dbReference type="NCBI Taxonomy" id="545694"/>
    <lineage>
        <taxon>Bacteria</taxon>
        <taxon>Pseudomonadati</taxon>
        <taxon>Spirochaetota</taxon>
        <taxon>Spirochaetia</taxon>
        <taxon>Spirochaetales</taxon>
        <taxon>Treponemataceae</taxon>
        <taxon>Treponema</taxon>
    </lineage>
</organism>
<evidence type="ECO:0000313" key="2">
    <source>
        <dbReference type="Proteomes" id="UP000009223"/>
    </source>
</evidence>
<name>F5YHN5_TREPZ</name>
<dbReference type="PROSITE" id="PS51257">
    <property type="entry name" value="PROKAR_LIPOPROTEIN"/>
    <property type="match status" value="1"/>
</dbReference>
<reference evidence="1 2" key="2">
    <citation type="journal article" date="2011" name="ISME J.">
        <title>RNA-seq reveals cooperative metabolic interactions between two termite-gut spirochete species in co-culture.</title>
        <authorList>
            <person name="Rosenthal A.Z."/>
            <person name="Matson E.G."/>
            <person name="Eldar A."/>
            <person name="Leadbetter J.R."/>
        </authorList>
    </citation>
    <scope>NUCLEOTIDE SEQUENCE [LARGE SCALE GENOMIC DNA]</scope>
    <source>
        <strain evidence="2">ATCC BAA-887 / DSM 12427 / ZAS-2</strain>
    </source>
</reference>
<evidence type="ECO:0000313" key="1">
    <source>
        <dbReference type="EMBL" id="AEF83696.1"/>
    </source>
</evidence>
<dbReference type="AlphaFoldDB" id="F5YHN5"/>
<keyword evidence="2" id="KW-1185">Reference proteome</keyword>
<dbReference type="Proteomes" id="UP000009223">
    <property type="component" value="Chromosome"/>
</dbReference>
<sequence length="55" mass="6138">MKYTKIVVMAALIGFACIGSIFAHGGHGRGWRSAIMPPLVTIKKTAAERRKRRRQ</sequence>
<keyword evidence="1" id="KW-0449">Lipoprotein</keyword>
<proteinExistence type="predicted"/>
<protein>
    <submittedName>
        <fullName evidence="1">Putative lipoprotein</fullName>
    </submittedName>
</protein>
<gene>
    <name evidence="1" type="ordered locus">TREPR_1042</name>
</gene>
<dbReference type="KEGG" id="tpi:TREPR_1042"/>